<feature type="non-terminal residue" evidence="2">
    <location>
        <position position="502"/>
    </location>
</feature>
<feature type="compositionally biased region" description="Low complexity" evidence="1">
    <location>
        <begin position="7"/>
        <end position="24"/>
    </location>
</feature>
<dbReference type="EMBL" id="NCSJ02000390">
    <property type="protein sequence ID" value="RFU24896.1"/>
    <property type="molecule type" value="Genomic_DNA"/>
</dbReference>
<evidence type="ECO:0000313" key="3">
    <source>
        <dbReference type="Proteomes" id="UP000258309"/>
    </source>
</evidence>
<protein>
    <submittedName>
        <fullName evidence="2">Uncharacterized protein</fullName>
    </submittedName>
</protein>
<accession>A0A3E2GUX5</accession>
<dbReference type="Pfam" id="PF11905">
    <property type="entry name" value="DUF3425"/>
    <property type="match status" value="1"/>
</dbReference>
<feature type="region of interest" description="Disordered" evidence="1">
    <location>
        <begin position="1"/>
        <end position="71"/>
    </location>
</feature>
<feature type="non-terminal residue" evidence="2">
    <location>
        <position position="1"/>
    </location>
</feature>
<gene>
    <name evidence="2" type="ORF">B7463_g11445</name>
</gene>
<dbReference type="OrthoDB" id="5086080at2759"/>
<comment type="caution">
    <text evidence="2">The sequence shown here is derived from an EMBL/GenBank/DDBJ whole genome shotgun (WGS) entry which is preliminary data.</text>
</comment>
<feature type="compositionally biased region" description="Polar residues" evidence="1">
    <location>
        <begin position="114"/>
        <end position="129"/>
    </location>
</feature>
<dbReference type="OMA" id="WRCANEA"/>
<feature type="region of interest" description="Disordered" evidence="1">
    <location>
        <begin position="110"/>
        <end position="133"/>
    </location>
</feature>
<dbReference type="Proteomes" id="UP000258309">
    <property type="component" value="Unassembled WGS sequence"/>
</dbReference>
<dbReference type="AlphaFoldDB" id="A0A3E2GUX5"/>
<evidence type="ECO:0000256" key="1">
    <source>
        <dbReference type="SAM" id="MobiDB-lite"/>
    </source>
</evidence>
<dbReference type="PANTHER" id="PTHR37012:SF7">
    <property type="entry name" value="B-ZIP TRANSCRIPTION FACTOR (EUROFUNG)-RELATED"/>
    <property type="match status" value="1"/>
</dbReference>
<keyword evidence="3" id="KW-1185">Reference proteome</keyword>
<feature type="compositionally biased region" description="Basic and acidic residues" evidence="1">
    <location>
        <begin position="31"/>
        <end position="45"/>
    </location>
</feature>
<feature type="compositionally biased region" description="Basic and acidic residues" evidence="1">
    <location>
        <begin position="53"/>
        <end position="64"/>
    </location>
</feature>
<evidence type="ECO:0000313" key="2">
    <source>
        <dbReference type="EMBL" id="RFU24896.1"/>
    </source>
</evidence>
<name>A0A3E2GUX5_SCYLI</name>
<reference evidence="2 3" key="1">
    <citation type="submission" date="2018-05" db="EMBL/GenBank/DDBJ databases">
        <title>Draft genome sequence of Scytalidium lignicola DSM 105466, a ubiquitous saprotrophic fungus.</title>
        <authorList>
            <person name="Buettner E."/>
            <person name="Gebauer A.M."/>
            <person name="Hofrichter M."/>
            <person name="Liers C."/>
            <person name="Kellner H."/>
        </authorList>
    </citation>
    <scope>NUCLEOTIDE SEQUENCE [LARGE SCALE GENOMIC DNA]</scope>
    <source>
        <strain evidence="2 3">DSM 105466</strain>
    </source>
</reference>
<dbReference type="InterPro" id="IPR021833">
    <property type="entry name" value="DUF3425"/>
</dbReference>
<dbReference type="PANTHER" id="PTHR37012">
    <property type="entry name" value="B-ZIP TRANSCRIPTION FACTOR (EUROFUNG)-RELATED"/>
    <property type="match status" value="1"/>
</dbReference>
<organism evidence="2 3">
    <name type="scientific">Scytalidium lignicola</name>
    <name type="common">Hyphomycete</name>
    <dbReference type="NCBI Taxonomy" id="5539"/>
    <lineage>
        <taxon>Eukaryota</taxon>
        <taxon>Fungi</taxon>
        <taxon>Dikarya</taxon>
        <taxon>Ascomycota</taxon>
        <taxon>Pezizomycotina</taxon>
        <taxon>Leotiomycetes</taxon>
        <taxon>Leotiomycetes incertae sedis</taxon>
        <taxon>Scytalidium</taxon>
    </lineage>
</organism>
<proteinExistence type="predicted"/>
<sequence>MSSAISQAPANAVDQAAAPQQQDDCTSSAQIDEKKARKRQLDRLSQRRKRRKDRETMERLKRSLEQPPDPSLLHTLVKKQEQDLARIHRHGQRMMQIQALLQADLADLDGEQPGAQQYSPGLQSDNSHNAQEDGMRPALAQEHLNIGLHTNNPIPPSQAQIDLDGLSWDDIEIPHLDQPMSATCVTGPSDSYLVLPLLADGTPNVDYDIFGSSSESMDTPTMMQSRKKSITQPINQTAFSMTDNGPSCVKCESKWKAANLNLNLARQQHRTTEDSQLINQTEPDTDAHLMITAIIEGWSVAEQSPFWNEQWNVLRQIDQICHSKSGAVERLSILFNLRRMLKYIRFPNDHMADRVPKFLHERPSQLSVPHAVVIDYFVWPGFREHVIFNHQRYCNDEFSLEFAQSLKFLWQYEVRDTYVRNRRTNLYHFSRTFLDQADDLRCYTLASDFFAKYPEFHGDAPIYDLPPRICASIHSCNNVWQYFPVKQKITRLVGNERIDEVE</sequence>